<organism evidence="1 2">
    <name type="scientific">Portunus trituberculatus</name>
    <name type="common">Swimming crab</name>
    <name type="synonym">Neptunus trituberculatus</name>
    <dbReference type="NCBI Taxonomy" id="210409"/>
    <lineage>
        <taxon>Eukaryota</taxon>
        <taxon>Metazoa</taxon>
        <taxon>Ecdysozoa</taxon>
        <taxon>Arthropoda</taxon>
        <taxon>Crustacea</taxon>
        <taxon>Multicrustacea</taxon>
        <taxon>Malacostraca</taxon>
        <taxon>Eumalacostraca</taxon>
        <taxon>Eucarida</taxon>
        <taxon>Decapoda</taxon>
        <taxon>Pleocyemata</taxon>
        <taxon>Brachyura</taxon>
        <taxon>Eubrachyura</taxon>
        <taxon>Portunoidea</taxon>
        <taxon>Portunidae</taxon>
        <taxon>Portuninae</taxon>
        <taxon>Portunus</taxon>
    </lineage>
</organism>
<reference evidence="1 2" key="1">
    <citation type="submission" date="2019-05" db="EMBL/GenBank/DDBJ databases">
        <title>Another draft genome of Portunus trituberculatus and its Hox gene families provides insights of decapod evolution.</title>
        <authorList>
            <person name="Jeong J.-H."/>
            <person name="Song I."/>
            <person name="Kim S."/>
            <person name="Choi T."/>
            <person name="Kim D."/>
            <person name="Ryu S."/>
            <person name="Kim W."/>
        </authorList>
    </citation>
    <scope>NUCLEOTIDE SEQUENCE [LARGE SCALE GENOMIC DNA]</scope>
    <source>
        <tissue evidence="1">Muscle</tissue>
    </source>
</reference>
<dbReference type="EMBL" id="VSRR010000593">
    <property type="protein sequence ID" value="MPC17480.1"/>
    <property type="molecule type" value="Genomic_DNA"/>
</dbReference>
<dbReference type="AlphaFoldDB" id="A0A5B7D834"/>
<comment type="caution">
    <text evidence="1">The sequence shown here is derived from an EMBL/GenBank/DDBJ whole genome shotgun (WGS) entry which is preliminary data.</text>
</comment>
<accession>A0A5B7D834</accession>
<proteinExistence type="predicted"/>
<name>A0A5B7D834_PORTR</name>
<dbReference type="Proteomes" id="UP000324222">
    <property type="component" value="Unassembled WGS sequence"/>
</dbReference>
<keyword evidence="2" id="KW-1185">Reference proteome</keyword>
<evidence type="ECO:0000313" key="2">
    <source>
        <dbReference type="Proteomes" id="UP000324222"/>
    </source>
</evidence>
<protein>
    <submittedName>
        <fullName evidence="1">Uncharacterized protein</fullName>
    </submittedName>
</protein>
<sequence length="153" mass="16872">MPTTRRQQQWGEGVPGVKVTALTKAVLVRFYLYLWLYSPHLQQKFNKFSVSNGSGGVQGCGEGVPHCVDIRPGLYEALGYLKEETQKICCQGGGVKVMLQLPSSPMQELTMVVFPWPDLVVSVVDSVVQAGLSLIVLVPHKLLHHASTSKLRR</sequence>
<evidence type="ECO:0000313" key="1">
    <source>
        <dbReference type="EMBL" id="MPC17480.1"/>
    </source>
</evidence>
<gene>
    <name evidence="1" type="ORF">E2C01_010338</name>
</gene>